<dbReference type="InterPro" id="IPR013424">
    <property type="entry name" value="Ice-binding_C"/>
</dbReference>
<comment type="caution">
    <text evidence="4">The sequence shown here is derived from an EMBL/GenBank/DDBJ whole genome shotgun (WGS) entry which is preliminary data.</text>
</comment>
<evidence type="ECO:0000259" key="3">
    <source>
        <dbReference type="Pfam" id="PF20597"/>
    </source>
</evidence>
<keyword evidence="5" id="KW-1185">Reference proteome</keyword>
<dbReference type="OrthoDB" id="8775303at2"/>
<dbReference type="InterPro" id="IPR026588">
    <property type="entry name" value="Choice_anch_A"/>
</dbReference>
<dbReference type="Pfam" id="PF20597">
    <property type="entry name" value="pAdhesive_15"/>
    <property type="match status" value="1"/>
</dbReference>
<feature type="chain" id="PRO_5012623379" evidence="1">
    <location>
        <begin position="22"/>
        <end position="366"/>
    </location>
</feature>
<evidence type="ECO:0000259" key="2">
    <source>
        <dbReference type="Pfam" id="PF07589"/>
    </source>
</evidence>
<dbReference type="NCBIfam" id="TIGR04215">
    <property type="entry name" value="choice_anch_A"/>
    <property type="match status" value="1"/>
</dbReference>
<keyword evidence="1" id="KW-0732">Signal</keyword>
<reference evidence="5" key="1">
    <citation type="submission" date="2017-05" db="EMBL/GenBank/DDBJ databases">
        <authorList>
            <person name="Lin X."/>
        </authorList>
    </citation>
    <scope>NUCLEOTIDE SEQUENCE [LARGE SCALE GENOMIC DNA]</scope>
    <source>
        <strain evidence="5">JLT2012</strain>
    </source>
</reference>
<feature type="signal peptide" evidence="1">
    <location>
        <begin position="1"/>
        <end position="21"/>
    </location>
</feature>
<evidence type="ECO:0000313" key="5">
    <source>
        <dbReference type="Proteomes" id="UP000198462"/>
    </source>
</evidence>
<protein>
    <submittedName>
        <fullName evidence="4">Uncharacterized protein</fullName>
    </submittedName>
</protein>
<proteinExistence type="predicted"/>
<dbReference type="EMBL" id="NFZT01000007">
    <property type="protein sequence ID" value="OWV31959.1"/>
    <property type="molecule type" value="Genomic_DNA"/>
</dbReference>
<gene>
    <name evidence="4" type="ORF">B5C34_15005</name>
</gene>
<dbReference type="NCBIfam" id="TIGR02595">
    <property type="entry name" value="PEP_CTERM"/>
    <property type="match status" value="1"/>
</dbReference>
<dbReference type="Pfam" id="PF07589">
    <property type="entry name" value="PEP-CTERM"/>
    <property type="match status" value="1"/>
</dbReference>
<accession>A0A219B2C6</accession>
<evidence type="ECO:0000256" key="1">
    <source>
        <dbReference type="SAM" id="SignalP"/>
    </source>
</evidence>
<organism evidence="4 5">
    <name type="scientific">Pacificimonas flava</name>
    <dbReference type="NCBI Taxonomy" id="1234595"/>
    <lineage>
        <taxon>Bacteria</taxon>
        <taxon>Pseudomonadati</taxon>
        <taxon>Pseudomonadota</taxon>
        <taxon>Alphaproteobacteria</taxon>
        <taxon>Sphingomonadales</taxon>
        <taxon>Sphingosinicellaceae</taxon>
        <taxon>Pacificimonas</taxon>
    </lineage>
</organism>
<evidence type="ECO:0000313" key="4">
    <source>
        <dbReference type="EMBL" id="OWV31959.1"/>
    </source>
</evidence>
<dbReference type="AlphaFoldDB" id="A0A219B2C6"/>
<dbReference type="Proteomes" id="UP000198462">
    <property type="component" value="Unassembled WGS sequence"/>
</dbReference>
<name>A0A219B2C6_9SPHN</name>
<sequence>MQRRGNMLSLRKSIVSRTAVAAAVAAAFAAPAAATPIEGLQIMRELNLVALGNASTNHDVEGRTYVGGNLTGGGTFNKGGQGNETASNRPVLQVGGNITGMKNIQSNGLSNPVVEAGGHVGNMNLNGTFTVRAGGSIGIQNKNQSTFEEGAQVSIPYFGDTFNDLSFQLAQLSDTGGSYHLDGQTLVVDPVADMSGVAVMDLGDVNSMLQSGGSYFSSIAFNDDAEAMDTIVMNVGGSSFSFDDNFLGGGIYADLMSLSSNVIWNFYEAVTLDFNREFFGSILAPLATITNQNALNGSVVVNTAQLNGEVHLSTYGGQNLTFSDPPGPIGGNPGGGSESVPAPAALGLLAFGLAGAGIARRRRKAG</sequence>
<feature type="domain" description="Choice-of-anchor A" evidence="3">
    <location>
        <begin position="40"/>
        <end position="312"/>
    </location>
</feature>
<feature type="domain" description="Ice-binding protein C-terminal" evidence="2">
    <location>
        <begin position="339"/>
        <end position="363"/>
    </location>
</feature>